<keyword evidence="3" id="KW-1185">Reference proteome</keyword>
<feature type="compositionally biased region" description="Pro residues" evidence="2">
    <location>
        <begin position="1214"/>
        <end position="1230"/>
    </location>
</feature>
<dbReference type="WBParaSite" id="ACRNAN_scaffold915.g24174.t1">
    <property type="protein sequence ID" value="ACRNAN_scaffold915.g24174.t1"/>
    <property type="gene ID" value="ACRNAN_scaffold915.g24174"/>
</dbReference>
<name>A0A914ELX1_9BILA</name>
<keyword evidence="1" id="KW-0175">Coiled coil</keyword>
<dbReference type="GO" id="GO:0030705">
    <property type="term" value="P:cytoskeleton-dependent intracellular transport"/>
    <property type="evidence" value="ECO:0007669"/>
    <property type="project" value="TreeGrafter"/>
</dbReference>
<dbReference type="GO" id="GO:0005737">
    <property type="term" value="C:cytoplasm"/>
    <property type="evidence" value="ECO:0007669"/>
    <property type="project" value="TreeGrafter"/>
</dbReference>
<feature type="region of interest" description="Disordered" evidence="2">
    <location>
        <begin position="1192"/>
        <end position="1300"/>
    </location>
</feature>
<accession>A0A914ELX1</accession>
<protein>
    <submittedName>
        <fullName evidence="4">Uncharacterized protein</fullName>
    </submittedName>
</protein>
<feature type="compositionally biased region" description="Polar residues" evidence="2">
    <location>
        <begin position="71"/>
        <end position="98"/>
    </location>
</feature>
<evidence type="ECO:0000313" key="3">
    <source>
        <dbReference type="Proteomes" id="UP000887540"/>
    </source>
</evidence>
<feature type="compositionally biased region" description="Low complexity" evidence="2">
    <location>
        <begin position="1244"/>
        <end position="1256"/>
    </location>
</feature>
<feature type="coiled-coil region" evidence="1">
    <location>
        <begin position="829"/>
        <end position="915"/>
    </location>
</feature>
<evidence type="ECO:0000313" key="4">
    <source>
        <dbReference type="WBParaSite" id="ACRNAN_scaffold915.g24174.t1"/>
    </source>
</evidence>
<feature type="coiled-coil region" evidence="1">
    <location>
        <begin position="101"/>
        <end position="287"/>
    </location>
</feature>
<dbReference type="GO" id="GO:0005813">
    <property type="term" value="C:centrosome"/>
    <property type="evidence" value="ECO:0007669"/>
    <property type="project" value="TreeGrafter"/>
</dbReference>
<feature type="region of interest" description="Disordered" evidence="2">
    <location>
        <begin position="1309"/>
        <end position="1328"/>
    </location>
</feature>
<dbReference type="PANTHER" id="PTHR18947">
    <property type="entry name" value="HOOK PROTEINS"/>
    <property type="match status" value="1"/>
</dbReference>
<evidence type="ECO:0000256" key="2">
    <source>
        <dbReference type="SAM" id="MobiDB-lite"/>
    </source>
</evidence>
<dbReference type="GO" id="GO:0008017">
    <property type="term" value="F:microtubule binding"/>
    <property type="evidence" value="ECO:0007669"/>
    <property type="project" value="TreeGrafter"/>
</dbReference>
<feature type="region of interest" description="Disordered" evidence="2">
    <location>
        <begin position="63"/>
        <end position="98"/>
    </location>
</feature>
<feature type="compositionally biased region" description="Low complexity" evidence="2">
    <location>
        <begin position="1060"/>
        <end position="1076"/>
    </location>
</feature>
<organism evidence="3 4">
    <name type="scientific">Acrobeloides nanus</name>
    <dbReference type="NCBI Taxonomy" id="290746"/>
    <lineage>
        <taxon>Eukaryota</taxon>
        <taxon>Metazoa</taxon>
        <taxon>Ecdysozoa</taxon>
        <taxon>Nematoda</taxon>
        <taxon>Chromadorea</taxon>
        <taxon>Rhabditida</taxon>
        <taxon>Tylenchina</taxon>
        <taxon>Cephalobomorpha</taxon>
        <taxon>Cephaloboidea</taxon>
        <taxon>Cephalobidae</taxon>
        <taxon>Acrobeloides</taxon>
    </lineage>
</organism>
<dbReference type="PANTHER" id="PTHR18947:SF28">
    <property type="entry name" value="GIRDIN, ISOFORM A"/>
    <property type="match status" value="1"/>
</dbReference>
<feature type="compositionally biased region" description="Polar residues" evidence="2">
    <location>
        <begin position="1028"/>
        <end position="1039"/>
    </location>
</feature>
<evidence type="ECO:0000256" key="1">
    <source>
        <dbReference type="SAM" id="Coils"/>
    </source>
</evidence>
<feature type="coiled-coil region" evidence="1">
    <location>
        <begin position="341"/>
        <end position="570"/>
    </location>
</feature>
<reference evidence="4" key="1">
    <citation type="submission" date="2022-11" db="UniProtKB">
        <authorList>
            <consortium name="WormBaseParasite"/>
        </authorList>
    </citation>
    <scope>IDENTIFICATION</scope>
</reference>
<dbReference type="GO" id="GO:0031122">
    <property type="term" value="P:cytoplasmic microtubule organization"/>
    <property type="evidence" value="ECO:0007669"/>
    <property type="project" value="TreeGrafter"/>
</dbReference>
<dbReference type="Proteomes" id="UP000887540">
    <property type="component" value="Unplaced"/>
</dbReference>
<feature type="coiled-coil region" evidence="1">
    <location>
        <begin position="634"/>
        <end position="780"/>
    </location>
</feature>
<proteinExistence type="predicted"/>
<dbReference type="GO" id="GO:0051959">
    <property type="term" value="F:dynein light intermediate chain binding"/>
    <property type="evidence" value="ECO:0007669"/>
    <property type="project" value="TreeGrafter"/>
</dbReference>
<feature type="compositionally biased region" description="Low complexity" evidence="2">
    <location>
        <begin position="1083"/>
        <end position="1094"/>
    </location>
</feature>
<sequence length="1358" mass="155930">MHTQLQEAIVTEIQKITNEDSDYVINIQALDFDPSDQRTLSIIQHLERVMSDRDNYALELVQDGENRENSHLSSLSINGDTPSKMSKNGSEIRSPSPNLSERHVNVELASVKAEVRRLRNENEEKDELLLELQDEVEQKEAEIARLQQERLDLVKDARAAKDYRDEVDCMQHKLVKLERLEAENEKLRTKLTEINFYKNRVNSLKEDNDVMNETCRVLEEQLEQCKKKLSSYNELESKLSESQNSSKNFQSDLSKERERIEQLLIENGRLERENKQHAQKYADLERRMEATAEFASPRELHDSLQSQMDACNRSQILELQLENKKLKSKLDNCVYSEPGEMFELRERLASAERAAEEKTQENMRLLSNLQARVLEKSKIDEQCTTLKTEREELQKNLQELKKNLSAAQVETQKQRDNEHLARKSKEIEQTLSSKIEEIETLKEEKFRIESQLEKMKNQQKEARIEIDDLKEELAKMESSYTIVERAKKILETERNTFKQKASNLEDKYNEINVKILNYENLERKLLMLEKSLIEKTTLISDIEAENRTYRQQMELETKKTQRLREDLISEKASKSDLLSRLRSVCAAIQTNGGKMNRSEEFLQDDQKLIQVIDDVIMQALNAAKREADSLRLQQQLQIAELDDLKRDVQNLRKAESELDENDDRVKDLIVENKNVKEQVTILQERLRKYQIEESTKMAELQASKREIEELQQKNLQLTHAKHSEIAKLQVTLRNVQLQEELLREDNAELRKQIELCVKARNDMQRNLESMEAIHNALAADHDRLQNLHQMLTVDYDRAKYELKQKSKNEKTTSDSQIRSEFAREKLHLEEKWRRERDEHQKDLKQLKDYENSLSELRKEKELLLQNGDERNEELRRLRLSDVNQKTTINSLNSTIQELNRSLTEKDQEINCLHRQIEVLRQYNGDESRALIKQIEMLLIQNQELHARSLNDKDAFYQQQRELQEKLVTLRRHKESLEQKIIDQYKAMDSRKIKEKPTFVKRAAKALIPRSPARKSVRNGTNGIIEKTPSGSTTEDSSIYSADEGGFSGSPPPLAANHGQSTCTTPNTNTTSSTSSTPSPPSKNVPSTTSTNTTVSRRDCRHSAICSSSEHDGSSPDYDIYHKKTGSYGSDSGSYASIIRNSLRPRNGIIGGSLRYTPNNLPNSRNGAIRLSSNIGLIEEDVVSLNGSERAVDVPTPIRDLPPRVPSHHSISSSKPPPPPPARAPVPPPYPAAAKPPAMPRLMHSSTNSSITSISSIRHPPPPYPGRIATPTGPFIPQETSTPKPHPQPSPTPSNQTTTRTNVLASVAAKLAIDREPEEIPDPEIRKEKAMSVYENVNGDTSSEPKKDGSTVWYEYGCV</sequence>
<feature type="region of interest" description="Disordered" evidence="2">
    <location>
        <begin position="1003"/>
        <end position="1096"/>
    </location>
</feature>